<dbReference type="SUPFAM" id="SSF56349">
    <property type="entry name" value="DNA breaking-rejoining enzymes"/>
    <property type="match status" value="1"/>
</dbReference>
<evidence type="ECO:0000256" key="1">
    <source>
        <dbReference type="ARBA" id="ARBA00008857"/>
    </source>
</evidence>
<dbReference type="InterPro" id="IPR038488">
    <property type="entry name" value="Integrase_DNA-bd_sf"/>
</dbReference>
<dbReference type="InterPro" id="IPR011010">
    <property type="entry name" value="DNA_brk_join_enz"/>
</dbReference>
<keyword evidence="4" id="KW-0233">DNA recombination</keyword>
<dbReference type="PATRIC" id="fig|1796491.3.peg.1264"/>
<dbReference type="InterPro" id="IPR002104">
    <property type="entry name" value="Integrase_catalytic"/>
</dbReference>
<dbReference type="Gene3D" id="1.10.443.10">
    <property type="entry name" value="Intergrase catalytic core"/>
    <property type="match status" value="1"/>
</dbReference>
<dbReference type="CDD" id="cd00801">
    <property type="entry name" value="INT_P4_C"/>
    <property type="match status" value="1"/>
</dbReference>
<dbReference type="GO" id="GO:0006310">
    <property type="term" value="P:DNA recombination"/>
    <property type="evidence" value="ECO:0007669"/>
    <property type="project" value="UniProtKB-KW"/>
</dbReference>
<comment type="similarity">
    <text evidence="1">Belongs to the 'phage' integrase family.</text>
</comment>
<evidence type="ECO:0000256" key="5">
    <source>
        <dbReference type="PROSITE-ProRule" id="PRU01248"/>
    </source>
</evidence>
<accession>A0A139BUW8</accession>
<dbReference type="Pfam" id="PF00589">
    <property type="entry name" value="Phage_integrase"/>
    <property type="match status" value="1"/>
</dbReference>
<dbReference type="InterPro" id="IPR050808">
    <property type="entry name" value="Phage_Integrase"/>
</dbReference>
<dbReference type="Proteomes" id="UP000070578">
    <property type="component" value="Unassembled WGS sequence"/>
</dbReference>
<dbReference type="PANTHER" id="PTHR30629">
    <property type="entry name" value="PROPHAGE INTEGRASE"/>
    <property type="match status" value="1"/>
</dbReference>
<reference evidence="8 9" key="1">
    <citation type="submission" date="2016-02" db="EMBL/GenBank/DDBJ databases">
        <authorList>
            <person name="Wen L."/>
            <person name="He K."/>
            <person name="Yang H."/>
        </authorList>
    </citation>
    <scope>NUCLEOTIDE SEQUENCE [LARGE SCALE GENOMIC DNA]</scope>
    <source>
        <strain evidence="8">ShG14-8</strain>
    </source>
</reference>
<dbReference type="AlphaFoldDB" id="A0A139BUW8"/>
<dbReference type="Pfam" id="PF13356">
    <property type="entry name" value="Arm-DNA-bind_3"/>
    <property type="match status" value="1"/>
</dbReference>
<name>A0A139BUW8_9PROT</name>
<keyword evidence="3 5" id="KW-0238">DNA-binding</keyword>
<dbReference type="InterPro" id="IPR010998">
    <property type="entry name" value="Integrase_recombinase_N"/>
</dbReference>
<dbReference type="InterPro" id="IPR053876">
    <property type="entry name" value="Phage_int_M"/>
</dbReference>
<gene>
    <name evidence="8" type="ORF">AWT59_1156</name>
</gene>
<dbReference type="InterPro" id="IPR044068">
    <property type="entry name" value="CB"/>
</dbReference>
<evidence type="ECO:0000256" key="4">
    <source>
        <dbReference type="ARBA" id="ARBA00023172"/>
    </source>
</evidence>
<dbReference type="GO" id="GO:0003677">
    <property type="term" value="F:DNA binding"/>
    <property type="evidence" value="ECO:0007669"/>
    <property type="project" value="UniProtKB-UniRule"/>
</dbReference>
<dbReference type="InterPro" id="IPR013762">
    <property type="entry name" value="Integrase-like_cat_sf"/>
</dbReference>
<evidence type="ECO:0000313" key="8">
    <source>
        <dbReference type="EMBL" id="KXS32693.1"/>
    </source>
</evidence>
<reference evidence="8 9" key="2">
    <citation type="submission" date="2016-03" db="EMBL/GenBank/DDBJ databases">
        <title>New uncultured bacterium of the family Gallionellaceae from acid mine drainage: description and reconstruction of genome based on metagenomic analysis of microbial community.</title>
        <authorList>
            <person name="Kadnikov V."/>
            <person name="Ivasenko D."/>
            <person name="Beletsky A."/>
            <person name="Mardanov A."/>
            <person name="Danilova E."/>
            <person name="Pimenov N."/>
            <person name="Karnachuk O."/>
            <person name="Ravin N."/>
        </authorList>
    </citation>
    <scope>NUCLEOTIDE SEQUENCE [LARGE SCALE GENOMIC DNA]</scope>
    <source>
        <strain evidence="8">ShG14-8</strain>
    </source>
</reference>
<evidence type="ECO:0000259" key="7">
    <source>
        <dbReference type="PROSITE" id="PS51900"/>
    </source>
</evidence>
<keyword evidence="2" id="KW-0229">DNA integration</keyword>
<dbReference type="PANTHER" id="PTHR30629:SF2">
    <property type="entry name" value="PROPHAGE INTEGRASE INTS-RELATED"/>
    <property type="match status" value="1"/>
</dbReference>
<dbReference type="PROSITE" id="PS51898">
    <property type="entry name" value="TYR_RECOMBINASE"/>
    <property type="match status" value="1"/>
</dbReference>
<dbReference type="InterPro" id="IPR025166">
    <property type="entry name" value="Integrase_DNA_bind_dom"/>
</dbReference>
<sequence>MLTDTKLRNLKPEAKAYKVSDRDGLYVTVLTTGTVSFRYNYSINGRQETLVVGRYGAGGLTLKEAREKLSLAKKELVAGKSPSRTKAREKQKSKDADSFGEWAELWLKNHQMADSTRDMRRSVYDRDLKEPFGKLKMGEISHEDLRALCDKIVARGAPATAVHAREVLQLVYRYAMEKGHKHDNPADLVRPTSIARFQPKDRSLSPAEVGVMYQYLEHVSTAPTIRLAVKLLLLTMLRKSELVEAVWTEINFTDALWTIPGERMKRRNPHNIYLSRQALDIFVALKTCAGGSRYVLPSRYDPDIPMSKATLNQVTKLAFMAAQKDGKTLDKFGPHDLRRTASTLLHEAGYNTDWIEKCLAHEQKGVRAVYNKAEYAEQRRVMLQDWADMIDRFATRS</sequence>
<dbReference type="PROSITE" id="PS51900">
    <property type="entry name" value="CB"/>
    <property type="match status" value="1"/>
</dbReference>
<evidence type="ECO:0000256" key="2">
    <source>
        <dbReference type="ARBA" id="ARBA00022908"/>
    </source>
</evidence>
<comment type="caution">
    <text evidence="8">The sequence shown here is derived from an EMBL/GenBank/DDBJ whole genome shotgun (WGS) entry which is preliminary data.</text>
</comment>
<dbReference type="EMBL" id="LSLI01000021">
    <property type="protein sequence ID" value="KXS32693.1"/>
    <property type="molecule type" value="Genomic_DNA"/>
</dbReference>
<dbReference type="GO" id="GO:0015074">
    <property type="term" value="P:DNA integration"/>
    <property type="evidence" value="ECO:0007669"/>
    <property type="project" value="UniProtKB-KW"/>
</dbReference>
<evidence type="ECO:0000313" key="9">
    <source>
        <dbReference type="Proteomes" id="UP000070578"/>
    </source>
</evidence>
<evidence type="ECO:0000256" key="3">
    <source>
        <dbReference type="ARBA" id="ARBA00023125"/>
    </source>
</evidence>
<feature type="domain" description="Tyr recombinase" evidence="6">
    <location>
        <begin position="199"/>
        <end position="383"/>
    </location>
</feature>
<protein>
    <submittedName>
        <fullName evidence="8">Integrase</fullName>
    </submittedName>
</protein>
<organism evidence="8 9">
    <name type="scientific">Candidatus Gallionella acididurans</name>
    <dbReference type="NCBI Taxonomy" id="1796491"/>
    <lineage>
        <taxon>Bacteria</taxon>
        <taxon>Pseudomonadati</taxon>
        <taxon>Pseudomonadota</taxon>
        <taxon>Betaproteobacteria</taxon>
        <taxon>Nitrosomonadales</taxon>
        <taxon>Gallionellaceae</taxon>
        <taxon>Gallionella</taxon>
    </lineage>
</organism>
<dbReference type="Gene3D" id="1.10.150.130">
    <property type="match status" value="1"/>
</dbReference>
<evidence type="ECO:0000259" key="6">
    <source>
        <dbReference type="PROSITE" id="PS51898"/>
    </source>
</evidence>
<dbReference type="Pfam" id="PF22022">
    <property type="entry name" value="Phage_int_M"/>
    <property type="match status" value="1"/>
</dbReference>
<dbReference type="Gene3D" id="3.30.160.390">
    <property type="entry name" value="Integrase, DNA-binding domain"/>
    <property type="match status" value="1"/>
</dbReference>
<feature type="domain" description="Core-binding (CB)" evidence="7">
    <location>
        <begin position="97"/>
        <end position="176"/>
    </location>
</feature>
<proteinExistence type="inferred from homology"/>